<protein>
    <submittedName>
        <fullName evidence="2">Slp/YeaY family lipoprotein</fullName>
    </submittedName>
</protein>
<dbReference type="PANTHER" id="PTHR37530:SF1">
    <property type="entry name" value="OUTER MEMBRANE PROTEIN SLP"/>
    <property type="match status" value="1"/>
</dbReference>
<dbReference type="Proteomes" id="UP001356170">
    <property type="component" value="Unassembled WGS sequence"/>
</dbReference>
<dbReference type="Pfam" id="PF03843">
    <property type="entry name" value="Slp"/>
    <property type="match status" value="1"/>
</dbReference>
<evidence type="ECO:0000256" key="1">
    <source>
        <dbReference type="SAM" id="SignalP"/>
    </source>
</evidence>
<feature type="signal peptide" evidence="1">
    <location>
        <begin position="1"/>
        <end position="19"/>
    </location>
</feature>
<comment type="caution">
    <text evidence="2">The sequence shown here is derived from an EMBL/GenBank/DDBJ whole genome shotgun (WGS) entry which is preliminary data.</text>
</comment>
<feature type="chain" id="PRO_5046394762" evidence="1">
    <location>
        <begin position="20"/>
        <end position="173"/>
    </location>
</feature>
<accession>A0ABU7V0V0</accession>
<evidence type="ECO:0000313" key="3">
    <source>
        <dbReference type="Proteomes" id="UP001356170"/>
    </source>
</evidence>
<gene>
    <name evidence="2" type="ORF">V3390_06270</name>
</gene>
<dbReference type="RefSeq" id="WP_331690001.1">
    <property type="nucleotide sequence ID" value="NZ_JAZHBN010000007.1"/>
</dbReference>
<reference evidence="2 3" key="1">
    <citation type="submission" date="2024-01" db="EMBL/GenBank/DDBJ databases">
        <title>Novel species of the genus Luteimonas isolated from rivers.</title>
        <authorList>
            <person name="Lu H."/>
        </authorList>
    </citation>
    <scope>NUCLEOTIDE SEQUENCE [LARGE SCALE GENOMIC DNA]</scope>
    <source>
        <strain evidence="2 3">FXH3W</strain>
    </source>
</reference>
<keyword evidence="2" id="KW-0449">Lipoprotein</keyword>
<sequence>MKLKLAVAGAALLALSACATLPPEPLRGEYTKITPADAQSKDYTGATTVWGGVIAKTTPMQGQTCFEVVSTPLDSQLRPRELREESAGRFMACRAGFYDPAVFAMNREVTFVGRVNGYSDQKIGDYTYRYPKMDAQTIYLWGKRDRYATPPYGSPYGYYGSWGWGLGYGWPWW</sequence>
<dbReference type="PIRSF" id="PIRSF004982">
    <property type="entry name" value="SlP"/>
    <property type="match status" value="1"/>
</dbReference>
<name>A0ABU7V0V0_9GAMM</name>
<dbReference type="InterPro" id="IPR004658">
    <property type="entry name" value="OMP_Slp"/>
</dbReference>
<proteinExistence type="predicted"/>
<keyword evidence="1" id="KW-0732">Signal</keyword>
<organism evidence="2 3">
    <name type="scientific">Aquilutibacter rugosus</name>
    <dbReference type="NCBI Taxonomy" id="3115820"/>
    <lineage>
        <taxon>Bacteria</taxon>
        <taxon>Pseudomonadati</taxon>
        <taxon>Pseudomonadota</taxon>
        <taxon>Gammaproteobacteria</taxon>
        <taxon>Lysobacterales</taxon>
        <taxon>Lysobacteraceae</taxon>
        <taxon>Aquilutibacter</taxon>
    </lineage>
</organism>
<dbReference type="PANTHER" id="PTHR37530">
    <property type="entry name" value="OUTER MEMBRANE PROTEIN SLP"/>
    <property type="match status" value="1"/>
</dbReference>
<dbReference type="EMBL" id="JAZHBO010000002">
    <property type="protein sequence ID" value="MEF2155838.1"/>
    <property type="molecule type" value="Genomic_DNA"/>
</dbReference>
<dbReference type="PROSITE" id="PS51257">
    <property type="entry name" value="PROKAR_LIPOPROTEIN"/>
    <property type="match status" value="1"/>
</dbReference>
<evidence type="ECO:0000313" key="2">
    <source>
        <dbReference type="EMBL" id="MEF2155838.1"/>
    </source>
</evidence>
<keyword evidence="3" id="KW-1185">Reference proteome</keyword>